<keyword evidence="5" id="KW-0934">Plastid</keyword>
<sequence>MRAFSALTVPCLLALLLGAQGWSGRLITRMASTQDAVSMPSQASFVQTEMRAAAMKLHTREQAPKEGAAEAKPRENTRDPTVLDYAQFLLDSKEVYQAFEEVCGSVGALEKFRGTGLERVEPLEKDLKALAADFDAGVADLEVAKYGAEYAAFLRELGEKLTADEAAGASNEVARFMNHYYNHYFAHTAGGRMIGKKMSKMLLGGLELEFYQWEGDVKEYMTKVREDIDEMALGWSPEQRQACLDETGKSFELSGKLLAHLNPEA</sequence>
<evidence type="ECO:0000256" key="8">
    <source>
        <dbReference type="ARBA" id="ARBA00023002"/>
    </source>
</evidence>
<keyword evidence="4" id="KW-0349">Heme</keyword>
<evidence type="ECO:0000256" key="2">
    <source>
        <dbReference type="ARBA" id="ARBA00022528"/>
    </source>
</evidence>
<dbReference type="PANTHER" id="PTHR35703:SF2">
    <property type="entry name" value="HEME OXYGENASE 1, CHLOROPLASTIC-RELATED"/>
    <property type="match status" value="1"/>
</dbReference>
<reference evidence="11" key="1">
    <citation type="submission" date="2021-01" db="EMBL/GenBank/DDBJ databases">
        <authorList>
            <person name="Corre E."/>
            <person name="Pelletier E."/>
            <person name="Niang G."/>
            <person name="Scheremetjew M."/>
            <person name="Finn R."/>
            <person name="Kale V."/>
            <person name="Holt S."/>
            <person name="Cochrane G."/>
            <person name="Meng A."/>
            <person name="Brown T."/>
            <person name="Cohen L."/>
        </authorList>
    </citation>
    <scope>NUCLEOTIDE SEQUENCE</scope>
    <source>
        <strain evidence="11">CCMP2078</strain>
    </source>
</reference>
<keyword evidence="7" id="KW-0809">Transit peptide</keyword>
<name>A0A7R9U5W5_9STRA</name>
<evidence type="ECO:0000313" key="11">
    <source>
        <dbReference type="EMBL" id="CAD8255524.1"/>
    </source>
</evidence>
<protein>
    <recommendedName>
        <fullName evidence="12">Heme oxygenase</fullName>
    </recommendedName>
</protein>
<keyword evidence="8" id="KW-0560">Oxidoreductase</keyword>
<keyword evidence="6" id="KW-0479">Metal-binding</keyword>
<accession>A0A7R9U5W5</accession>
<organism evidence="11">
    <name type="scientific">Pinguiococcus pyrenoidosus</name>
    <dbReference type="NCBI Taxonomy" id="172671"/>
    <lineage>
        <taxon>Eukaryota</taxon>
        <taxon>Sar</taxon>
        <taxon>Stramenopiles</taxon>
        <taxon>Ochrophyta</taxon>
        <taxon>Pinguiophyceae</taxon>
        <taxon>Pinguiochrysidales</taxon>
        <taxon>Pinguiochrysidaceae</taxon>
        <taxon>Pinguiococcus</taxon>
    </lineage>
</organism>
<feature type="chain" id="PRO_5031254404" description="Heme oxygenase" evidence="10">
    <location>
        <begin position="22"/>
        <end position="265"/>
    </location>
</feature>
<dbReference type="InterPro" id="IPR016084">
    <property type="entry name" value="Haem_Oase-like_multi-hlx"/>
</dbReference>
<keyword evidence="2" id="KW-0150">Chloroplast</keyword>
<evidence type="ECO:0008006" key="12">
    <source>
        <dbReference type="Google" id="ProtNLM"/>
    </source>
</evidence>
<dbReference type="PANTHER" id="PTHR35703">
    <property type="entry name" value="HEME OXYGENASE 1, CHLOROPLASTIC-RELATED"/>
    <property type="match status" value="1"/>
</dbReference>
<keyword evidence="9" id="KW-0408">Iron</keyword>
<keyword evidence="3" id="KW-0602">Photosynthesis</keyword>
<dbReference type="Gene3D" id="1.20.910.10">
    <property type="entry name" value="Heme oxygenase-like"/>
    <property type="match status" value="1"/>
</dbReference>
<comment type="subcellular location">
    <subcellularLocation>
        <location evidence="1">Plastid</location>
        <location evidence="1">Chloroplast</location>
    </subcellularLocation>
</comment>
<dbReference type="InterPro" id="IPR016951">
    <property type="entry name" value="Haem_Oase_decyc_pln"/>
</dbReference>
<gene>
    <name evidence="11" type="ORF">PPYR1160_LOCUS5016</name>
</gene>
<evidence type="ECO:0000256" key="1">
    <source>
        <dbReference type="ARBA" id="ARBA00004229"/>
    </source>
</evidence>
<proteinExistence type="predicted"/>
<keyword evidence="10" id="KW-0732">Signal</keyword>
<feature type="signal peptide" evidence="10">
    <location>
        <begin position="1"/>
        <end position="21"/>
    </location>
</feature>
<dbReference type="GO" id="GO:0046872">
    <property type="term" value="F:metal ion binding"/>
    <property type="evidence" value="ECO:0007669"/>
    <property type="project" value="UniProtKB-KW"/>
</dbReference>
<dbReference type="GO" id="GO:0009507">
    <property type="term" value="C:chloroplast"/>
    <property type="evidence" value="ECO:0007669"/>
    <property type="project" value="UniProtKB-SubCell"/>
</dbReference>
<evidence type="ECO:0000256" key="10">
    <source>
        <dbReference type="SAM" id="SignalP"/>
    </source>
</evidence>
<dbReference type="GO" id="GO:0004392">
    <property type="term" value="F:heme oxygenase (decyclizing) activity"/>
    <property type="evidence" value="ECO:0007669"/>
    <property type="project" value="InterPro"/>
</dbReference>
<evidence type="ECO:0000256" key="4">
    <source>
        <dbReference type="ARBA" id="ARBA00022617"/>
    </source>
</evidence>
<evidence type="ECO:0000256" key="9">
    <source>
        <dbReference type="ARBA" id="ARBA00023004"/>
    </source>
</evidence>
<evidence type="ECO:0000256" key="5">
    <source>
        <dbReference type="ARBA" id="ARBA00022640"/>
    </source>
</evidence>
<dbReference type="InterPro" id="IPR016053">
    <property type="entry name" value="Haem_Oase-like"/>
</dbReference>
<dbReference type="AlphaFoldDB" id="A0A7R9U5W5"/>
<evidence type="ECO:0000256" key="6">
    <source>
        <dbReference type="ARBA" id="ARBA00022723"/>
    </source>
</evidence>
<dbReference type="InterPro" id="IPR002051">
    <property type="entry name" value="Haem_Oase"/>
</dbReference>
<dbReference type="GO" id="GO:0006788">
    <property type="term" value="P:heme oxidation"/>
    <property type="evidence" value="ECO:0007669"/>
    <property type="project" value="InterPro"/>
</dbReference>
<dbReference type="EMBL" id="HBEA01006523">
    <property type="protein sequence ID" value="CAD8255524.1"/>
    <property type="molecule type" value="Transcribed_RNA"/>
</dbReference>
<dbReference type="GO" id="GO:0015979">
    <property type="term" value="P:photosynthesis"/>
    <property type="evidence" value="ECO:0007669"/>
    <property type="project" value="UniProtKB-KW"/>
</dbReference>
<evidence type="ECO:0000256" key="7">
    <source>
        <dbReference type="ARBA" id="ARBA00022946"/>
    </source>
</evidence>
<evidence type="ECO:0000256" key="3">
    <source>
        <dbReference type="ARBA" id="ARBA00022531"/>
    </source>
</evidence>
<dbReference type="Pfam" id="PF01126">
    <property type="entry name" value="Heme_oxygenase"/>
    <property type="match status" value="1"/>
</dbReference>
<dbReference type="CDD" id="cd19165">
    <property type="entry name" value="HemeO"/>
    <property type="match status" value="1"/>
</dbReference>
<dbReference type="SUPFAM" id="SSF48613">
    <property type="entry name" value="Heme oxygenase-like"/>
    <property type="match status" value="1"/>
</dbReference>